<dbReference type="Proteomes" id="UP000244926">
    <property type="component" value="Chromosome I"/>
</dbReference>
<organism evidence="2 3">
    <name type="scientific">Chlamydia serpentis</name>
    <dbReference type="NCBI Taxonomy" id="1967782"/>
    <lineage>
        <taxon>Bacteria</taxon>
        <taxon>Pseudomonadati</taxon>
        <taxon>Chlamydiota</taxon>
        <taxon>Chlamydiia</taxon>
        <taxon>Chlamydiales</taxon>
        <taxon>Chlamydiaceae</taxon>
        <taxon>Chlamydia/Chlamydophila group</taxon>
        <taxon>Chlamydia</taxon>
    </lineage>
</organism>
<dbReference type="KEGG" id="csee:C10C_0948"/>
<keyword evidence="3" id="KW-1185">Reference proteome</keyword>
<dbReference type="EMBL" id="LT993738">
    <property type="protein sequence ID" value="SPN74082.1"/>
    <property type="molecule type" value="Genomic_DNA"/>
</dbReference>
<feature type="transmembrane region" description="Helical" evidence="1">
    <location>
        <begin position="88"/>
        <end position="107"/>
    </location>
</feature>
<keyword evidence="1" id="KW-0812">Transmembrane</keyword>
<evidence type="ECO:0000313" key="2">
    <source>
        <dbReference type="EMBL" id="SPN74082.1"/>
    </source>
</evidence>
<dbReference type="Pfam" id="PF04890">
    <property type="entry name" value="DUF648"/>
    <property type="match status" value="1"/>
</dbReference>
<keyword evidence="1" id="KW-0472">Membrane</keyword>
<proteinExistence type="predicted"/>
<evidence type="ECO:0000313" key="3">
    <source>
        <dbReference type="Proteomes" id="UP000244926"/>
    </source>
</evidence>
<protein>
    <submittedName>
        <fullName evidence="2">Uncharacterized protein</fullName>
    </submittedName>
</protein>
<dbReference type="AlphaFoldDB" id="A0A2R8FCL2"/>
<sequence length="354" mass="40843">MLTLAYMYENVILFLELSTDRVKKSSLMLIYSFDSSVPLTFLQCLMAKLDNWFFFGGHRLKIIRVEDSKLAYIRENIAISLIEKILKILTFLLVPIVLIALIIRYFLHAKFVNKLKLFSDVPRSDVSRARISTKCTRIGTIASYDFMFSGLSAVIFSDNEIPKTCRLENYVKDGQFFEGNTGKKKYLSNMLTHVISCLKSVDQDKSLKKIVSKSGEFGALPSSSSSQWKRFSSVSSDVQAIMNTIGQQPVWLREHPPTVLGEFLKVYWQRYLAFINTEDFKNNLINQVIEESLNFCPNAIKNIQLLDEVDLECRNHLVEALFNRPGNKFTWKDFTFSVHGKQARFMFRIPTKNK</sequence>
<reference evidence="3" key="1">
    <citation type="submission" date="2017-11" db="EMBL/GenBank/DDBJ databases">
        <authorList>
            <person name="Seth-Smith MB H."/>
        </authorList>
    </citation>
    <scope>NUCLEOTIDE SEQUENCE [LARGE SCALE GENOMIC DNA]</scope>
</reference>
<accession>A0A2R8FCL2</accession>
<keyword evidence="1" id="KW-1133">Transmembrane helix</keyword>
<dbReference type="InterPro" id="IPR006974">
    <property type="entry name" value="DUF648"/>
</dbReference>
<name>A0A2R8FCL2_9CHLA</name>
<evidence type="ECO:0000256" key="1">
    <source>
        <dbReference type="SAM" id="Phobius"/>
    </source>
</evidence>
<gene>
    <name evidence="2" type="ORF">C10C_0948</name>
</gene>